<evidence type="ECO:0000313" key="1">
    <source>
        <dbReference type="EMBL" id="KAK5907742.1"/>
    </source>
</evidence>
<dbReference type="Proteomes" id="UP001335648">
    <property type="component" value="Unassembled WGS sequence"/>
</dbReference>
<name>A0AAN8CPV5_9TELE</name>
<reference evidence="1 2" key="1">
    <citation type="journal article" date="2023" name="Mol. Biol. Evol.">
        <title>Genomics of Secondarily Temperate Adaptation in the Only Non-Antarctic Icefish.</title>
        <authorList>
            <person name="Rivera-Colon A.G."/>
            <person name="Rayamajhi N."/>
            <person name="Minhas B.F."/>
            <person name="Madrigal G."/>
            <person name="Bilyk K.T."/>
            <person name="Yoon V."/>
            <person name="Hune M."/>
            <person name="Gregory S."/>
            <person name="Cheng C.H.C."/>
            <person name="Catchen J.M."/>
        </authorList>
    </citation>
    <scope>NUCLEOTIDE SEQUENCE [LARGE SCALE GENOMIC DNA]</scope>
    <source>
        <strain evidence="1">JC2023a</strain>
    </source>
</reference>
<comment type="caution">
    <text evidence="1">The sequence shown here is derived from an EMBL/GenBank/DDBJ whole genome shotgun (WGS) entry which is preliminary data.</text>
</comment>
<organism evidence="1 2">
    <name type="scientific">Champsocephalus esox</name>
    <name type="common">pike icefish</name>
    <dbReference type="NCBI Taxonomy" id="159716"/>
    <lineage>
        <taxon>Eukaryota</taxon>
        <taxon>Metazoa</taxon>
        <taxon>Chordata</taxon>
        <taxon>Craniata</taxon>
        <taxon>Vertebrata</taxon>
        <taxon>Euteleostomi</taxon>
        <taxon>Actinopterygii</taxon>
        <taxon>Neopterygii</taxon>
        <taxon>Teleostei</taxon>
        <taxon>Neoteleostei</taxon>
        <taxon>Acanthomorphata</taxon>
        <taxon>Eupercaria</taxon>
        <taxon>Perciformes</taxon>
        <taxon>Notothenioidei</taxon>
        <taxon>Channichthyidae</taxon>
        <taxon>Champsocephalus</taxon>
    </lineage>
</organism>
<dbReference type="EMBL" id="JAULUE010002049">
    <property type="protein sequence ID" value="KAK5907742.1"/>
    <property type="molecule type" value="Genomic_DNA"/>
</dbReference>
<proteinExistence type="predicted"/>
<evidence type="ECO:0000313" key="2">
    <source>
        <dbReference type="Proteomes" id="UP001335648"/>
    </source>
</evidence>
<keyword evidence="2" id="KW-1185">Reference proteome</keyword>
<protein>
    <submittedName>
        <fullName evidence="1">Uncharacterized protein</fullName>
    </submittedName>
</protein>
<sequence>MSCVAFRTCVNKPGTEDMVESRRRRRKGTLMFQGKARLGGLVRAFAAVHLHGMMSPVSGHGSSFYTE</sequence>
<gene>
    <name evidence="1" type="ORF">CesoFtcFv8_005558</name>
</gene>
<dbReference type="AlphaFoldDB" id="A0AAN8CPV5"/>
<accession>A0AAN8CPV5</accession>